<keyword evidence="2" id="KW-0012">Acyltransferase</keyword>
<dbReference type="EMBL" id="QMFY01000006">
    <property type="protein sequence ID" value="RAW00503.1"/>
    <property type="molecule type" value="Genomic_DNA"/>
</dbReference>
<comment type="caution">
    <text evidence="4">The sequence shown here is derived from an EMBL/GenBank/DDBJ whole genome shotgun (WGS) entry which is preliminary data.</text>
</comment>
<gene>
    <name evidence="4" type="ORF">DQQ10_12950</name>
</gene>
<evidence type="ECO:0000259" key="3">
    <source>
        <dbReference type="PROSITE" id="PS51186"/>
    </source>
</evidence>
<evidence type="ECO:0000256" key="1">
    <source>
        <dbReference type="ARBA" id="ARBA00022679"/>
    </source>
</evidence>
<dbReference type="OrthoDB" id="9789605at2"/>
<sequence>MNNVMIKSYQESYRSQIVDVWERSVRATHHFLSIEDFEEIKKLVQGIDFAAFEVYCLMNEDTVIGFIGVAERKVEMLFLDPAYFSGGLGKRLLMFAMSDLRACEVDVNEQNTNAVKFYERMGFKVYERTDKDDQGRAYPLLRMRL</sequence>
<dbReference type="InterPro" id="IPR016181">
    <property type="entry name" value="Acyl_CoA_acyltransferase"/>
</dbReference>
<dbReference type="GO" id="GO:0016747">
    <property type="term" value="F:acyltransferase activity, transferring groups other than amino-acyl groups"/>
    <property type="evidence" value="ECO:0007669"/>
    <property type="project" value="InterPro"/>
</dbReference>
<dbReference type="AlphaFoldDB" id="A0A364Y106"/>
<name>A0A364Y106_9BACT</name>
<accession>A0A364Y106</accession>
<reference evidence="4 5" key="1">
    <citation type="submission" date="2018-06" db="EMBL/GenBank/DDBJ databases">
        <title>Chryseolinea flavus sp. nov., a member of the phylum Bacteroidetes isolated from soil.</title>
        <authorList>
            <person name="Li Y."/>
            <person name="Wang J."/>
        </authorList>
    </citation>
    <scope>NUCLEOTIDE SEQUENCE [LARGE SCALE GENOMIC DNA]</scope>
    <source>
        <strain evidence="4 5">SDU1-6</strain>
    </source>
</reference>
<dbReference type="PANTHER" id="PTHR43800">
    <property type="entry name" value="PEPTIDYL-LYSINE N-ACETYLTRANSFERASE YJAB"/>
    <property type="match status" value="1"/>
</dbReference>
<keyword evidence="1 4" id="KW-0808">Transferase</keyword>
<dbReference type="Pfam" id="PF13673">
    <property type="entry name" value="Acetyltransf_10"/>
    <property type="match status" value="1"/>
</dbReference>
<organism evidence="4 5">
    <name type="scientific">Pseudochryseolinea flava</name>
    <dbReference type="NCBI Taxonomy" id="2059302"/>
    <lineage>
        <taxon>Bacteria</taxon>
        <taxon>Pseudomonadati</taxon>
        <taxon>Bacteroidota</taxon>
        <taxon>Cytophagia</taxon>
        <taxon>Cytophagales</taxon>
        <taxon>Fulvivirgaceae</taxon>
        <taxon>Pseudochryseolinea</taxon>
    </lineage>
</organism>
<dbReference type="CDD" id="cd04301">
    <property type="entry name" value="NAT_SF"/>
    <property type="match status" value="1"/>
</dbReference>
<dbReference type="Proteomes" id="UP000251889">
    <property type="component" value="Unassembled WGS sequence"/>
</dbReference>
<dbReference type="Gene3D" id="3.40.630.30">
    <property type="match status" value="1"/>
</dbReference>
<evidence type="ECO:0000313" key="4">
    <source>
        <dbReference type="EMBL" id="RAW00503.1"/>
    </source>
</evidence>
<protein>
    <submittedName>
        <fullName evidence="4">GNAT family N-acetyltransferase</fullName>
    </submittedName>
</protein>
<proteinExistence type="predicted"/>
<dbReference type="SUPFAM" id="SSF55729">
    <property type="entry name" value="Acyl-CoA N-acyltransferases (Nat)"/>
    <property type="match status" value="1"/>
</dbReference>
<feature type="domain" description="N-acetyltransferase" evidence="3">
    <location>
        <begin position="4"/>
        <end position="145"/>
    </location>
</feature>
<evidence type="ECO:0000313" key="5">
    <source>
        <dbReference type="Proteomes" id="UP000251889"/>
    </source>
</evidence>
<evidence type="ECO:0000256" key="2">
    <source>
        <dbReference type="ARBA" id="ARBA00023315"/>
    </source>
</evidence>
<dbReference type="InterPro" id="IPR000182">
    <property type="entry name" value="GNAT_dom"/>
</dbReference>
<keyword evidence="5" id="KW-1185">Reference proteome</keyword>
<dbReference type="PANTHER" id="PTHR43800:SF1">
    <property type="entry name" value="PEPTIDYL-LYSINE N-ACETYLTRANSFERASE YJAB"/>
    <property type="match status" value="1"/>
</dbReference>
<dbReference type="RefSeq" id="WP_112747303.1">
    <property type="nucleotide sequence ID" value="NZ_QMFY01000006.1"/>
</dbReference>
<dbReference type="PROSITE" id="PS51186">
    <property type="entry name" value="GNAT"/>
    <property type="match status" value="1"/>
</dbReference>